<dbReference type="EMBL" id="KN839930">
    <property type="protein sequence ID" value="KIJ58535.1"/>
    <property type="molecule type" value="Genomic_DNA"/>
</dbReference>
<keyword evidence="2" id="KW-1185">Reference proteome</keyword>
<dbReference type="AlphaFoldDB" id="A0A0C9VLP1"/>
<protein>
    <submittedName>
        <fullName evidence="1">Uncharacterized protein</fullName>
    </submittedName>
</protein>
<organism evidence="1 2">
    <name type="scientific">Hydnomerulius pinastri MD-312</name>
    <dbReference type="NCBI Taxonomy" id="994086"/>
    <lineage>
        <taxon>Eukaryota</taxon>
        <taxon>Fungi</taxon>
        <taxon>Dikarya</taxon>
        <taxon>Basidiomycota</taxon>
        <taxon>Agaricomycotina</taxon>
        <taxon>Agaricomycetes</taxon>
        <taxon>Agaricomycetidae</taxon>
        <taxon>Boletales</taxon>
        <taxon>Boletales incertae sedis</taxon>
        <taxon>Leucogyrophana</taxon>
    </lineage>
</organism>
<reference evidence="1 2" key="1">
    <citation type="submission" date="2014-04" db="EMBL/GenBank/DDBJ databases">
        <title>Evolutionary Origins and Diversification of the Mycorrhizal Mutualists.</title>
        <authorList>
            <consortium name="DOE Joint Genome Institute"/>
            <consortium name="Mycorrhizal Genomics Consortium"/>
            <person name="Kohler A."/>
            <person name="Kuo A."/>
            <person name="Nagy L.G."/>
            <person name="Floudas D."/>
            <person name="Copeland A."/>
            <person name="Barry K.W."/>
            <person name="Cichocki N."/>
            <person name="Veneault-Fourrey C."/>
            <person name="LaButti K."/>
            <person name="Lindquist E.A."/>
            <person name="Lipzen A."/>
            <person name="Lundell T."/>
            <person name="Morin E."/>
            <person name="Murat C."/>
            <person name="Riley R."/>
            <person name="Ohm R."/>
            <person name="Sun H."/>
            <person name="Tunlid A."/>
            <person name="Henrissat B."/>
            <person name="Grigoriev I.V."/>
            <person name="Hibbett D.S."/>
            <person name="Martin F."/>
        </authorList>
    </citation>
    <scope>NUCLEOTIDE SEQUENCE [LARGE SCALE GENOMIC DNA]</scope>
    <source>
        <strain evidence="1 2">MD-312</strain>
    </source>
</reference>
<dbReference type="OrthoDB" id="2676448at2759"/>
<evidence type="ECO:0000313" key="1">
    <source>
        <dbReference type="EMBL" id="KIJ58535.1"/>
    </source>
</evidence>
<name>A0A0C9VLP1_9AGAM</name>
<proteinExistence type="predicted"/>
<evidence type="ECO:0000313" key="2">
    <source>
        <dbReference type="Proteomes" id="UP000053820"/>
    </source>
</evidence>
<dbReference type="HOGENOM" id="CLU_013084_5_0_1"/>
<feature type="non-terminal residue" evidence="1">
    <location>
        <position position="1"/>
    </location>
</feature>
<dbReference type="Proteomes" id="UP000053820">
    <property type="component" value="Unassembled WGS sequence"/>
</dbReference>
<gene>
    <name evidence="1" type="ORF">HYDPIDRAFT_51570</name>
</gene>
<accession>A0A0C9VLP1</accession>
<feature type="non-terminal residue" evidence="1">
    <location>
        <position position="128"/>
    </location>
</feature>
<sequence length="128" mass="14813">SEAICNAINQYNTQAASLSPPRPPISWQDITEYMFLGEFDLLCHSRTDVRDEDWAKPAHQEATTKYFKLQQAREELVHVSVEVRRLYTAIHDEENEISRVVSQLLPTDPFLASELQKQHHSWHAVNVV</sequence>